<dbReference type="Proteomes" id="UP001302349">
    <property type="component" value="Chromosome"/>
</dbReference>
<feature type="transmembrane region" description="Helical" evidence="1">
    <location>
        <begin position="21"/>
        <end position="47"/>
    </location>
</feature>
<evidence type="ECO:0008006" key="4">
    <source>
        <dbReference type="Google" id="ProtNLM"/>
    </source>
</evidence>
<dbReference type="EMBL" id="CP136051">
    <property type="protein sequence ID" value="WOK05084.1"/>
    <property type="molecule type" value="Genomic_DNA"/>
</dbReference>
<proteinExistence type="predicted"/>
<accession>A0ABZ0ILL7</accession>
<evidence type="ECO:0000256" key="1">
    <source>
        <dbReference type="SAM" id="Phobius"/>
    </source>
</evidence>
<keyword evidence="1" id="KW-0812">Transmembrane</keyword>
<name>A0ABZ0ILL7_9BACT</name>
<feature type="transmembrane region" description="Helical" evidence="1">
    <location>
        <begin position="134"/>
        <end position="152"/>
    </location>
</feature>
<keyword evidence="3" id="KW-1185">Reference proteome</keyword>
<sequence length="177" mass="20523">MYAINETALHQRIHQHKNNTGWLAHVNEMGMMFIATVTGGFLLIDAIRDQESAYSYVGGLAFLVIGVFVFFSRRQRKRNENRFDQSMLAELDQAIKNAGYLVTFARTFVWWFLLPAAIFSFPNLALNNASWEKYLLVLGAFLLSYLVVTWELRKVHLPRKKKLESLRDKLTGDREFS</sequence>
<reference evidence="2 3" key="1">
    <citation type="journal article" date="2023" name="Microbiol. Resour. Announc.">
        <title>Complete Genome Sequence of Imperialibacter roseus strain P4T.</title>
        <authorList>
            <person name="Tizabi D.R."/>
            <person name="Bachvaroff T."/>
            <person name="Hill R.T."/>
        </authorList>
    </citation>
    <scope>NUCLEOTIDE SEQUENCE [LARGE SCALE GENOMIC DNA]</scope>
    <source>
        <strain evidence="2 3">P4T</strain>
    </source>
</reference>
<evidence type="ECO:0000313" key="3">
    <source>
        <dbReference type="Proteomes" id="UP001302349"/>
    </source>
</evidence>
<gene>
    <name evidence="2" type="ORF">RT717_18540</name>
</gene>
<protein>
    <recommendedName>
        <fullName evidence="4">Integral membrane protein</fullName>
    </recommendedName>
</protein>
<feature type="transmembrane region" description="Helical" evidence="1">
    <location>
        <begin position="94"/>
        <end position="114"/>
    </location>
</feature>
<feature type="transmembrane region" description="Helical" evidence="1">
    <location>
        <begin position="53"/>
        <end position="73"/>
    </location>
</feature>
<keyword evidence="1" id="KW-0472">Membrane</keyword>
<keyword evidence="1" id="KW-1133">Transmembrane helix</keyword>
<organism evidence="2 3">
    <name type="scientific">Imperialibacter roseus</name>
    <dbReference type="NCBI Taxonomy" id="1324217"/>
    <lineage>
        <taxon>Bacteria</taxon>
        <taxon>Pseudomonadati</taxon>
        <taxon>Bacteroidota</taxon>
        <taxon>Cytophagia</taxon>
        <taxon>Cytophagales</taxon>
        <taxon>Flammeovirgaceae</taxon>
        <taxon>Imperialibacter</taxon>
    </lineage>
</organism>
<evidence type="ECO:0000313" key="2">
    <source>
        <dbReference type="EMBL" id="WOK05084.1"/>
    </source>
</evidence>
<dbReference type="RefSeq" id="WP_317487877.1">
    <property type="nucleotide sequence ID" value="NZ_CP136051.1"/>
</dbReference>